<accession>A0ABQ9H6S0</accession>
<sequence>MEQRLNERAGETGDPRDGPPNQRHRPARFPHAKIRSDPAADYARIASVGGGQANRDPRKDRGPRWLSRYPARLPPRRTGFNPQPGHSGFSHVGIVPLVAESSRGSPASPAISFWRRSILTSITFICSQDLDVKSLGDRVLDANGSVFLIAPLRLQASNADNSSKYCTRDSSTPKGHRRPCVLNSYARAQFDSRLDHSRIFSCRNRAGRCRWSADFLGALLFPPLLHSDAAPYSPLFTLIGFQDLDVKNRPNLFTLSLKAEIFQLSYSSIS</sequence>
<reference evidence="2 3" key="1">
    <citation type="submission" date="2023-02" db="EMBL/GenBank/DDBJ databases">
        <title>LHISI_Scaffold_Assembly.</title>
        <authorList>
            <person name="Stuart O.P."/>
            <person name="Cleave R."/>
            <person name="Magrath M.J.L."/>
            <person name="Mikheyev A.S."/>
        </authorList>
    </citation>
    <scope>NUCLEOTIDE SEQUENCE [LARGE SCALE GENOMIC DNA]</scope>
    <source>
        <strain evidence="2">Daus_M_001</strain>
        <tissue evidence="2">Leg muscle</tissue>
    </source>
</reference>
<feature type="region of interest" description="Disordered" evidence="1">
    <location>
        <begin position="1"/>
        <end position="77"/>
    </location>
</feature>
<dbReference type="Proteomes" id="UP001159363">
    <property type="component" value="Chromosome 6"/>
</dbReference>
<dbReference type="EMBL" id="JARBHB010000007">
    <property type="protein sequence ID" value="KAJ8879848.1"/>
    <property type="molecule type" value="Genomic_DNA"/>
</dbReference>
<keyword evidence="3" id="KW-1185">Reference proteome</keyword>
<protein>
    <submittedName>
        <fullName evidence="2">Uncharacterized protein</fullName>
    </submittedName>
</protein>
<proteinExistence type="predicted"/>
<evidence type="ECO:0000256" key="1">
    <source>
        <dbReference type="SAM" id="MobiDB-lite"/>
    </source>
</evidence>
<feature type="compositionally biased region" description="Basic and acidic residues" evidence="1">
    <location>
        <begin position="1"/>
        <end position="17"/>
    </location>
</feature>
<evidence type="ECO:0000313" key="2">
    <source>
        <dbReference type="EMBL" id="KAJ8879848.1"/>
    </source>
</evidence>
<evidence type="ECO:0000313" key="3">
    <source>
        <dbReference type="Proteomes" id="UP001159363"/>
    </source>
</evidence>
<feature type="compositionally biased region" description="Basic residues" evidence="1">
    <location>
        <begin position="22"/>
        <end position="33"/>
    </location>
</feature>
<feature type="non-terminal residue" evidence="2">
    <location>
        <position position="270"/>
    </location>
</feature>
<organism evidence="2 3">
    <name type="scientific">Dryococelus australis</name>
    <dbReference type="NCBI Taxonomy" id="614101"/>
    <lineage>
        <taxon>Eukaryota</taxon>
        <taxon>Metazoa</taxon>
        <taxon>Ecdysozoa</taxon>
        <taxon>Arthropoda</taxon>
        <taxon>Hexapoda</taxon>
        <taxon>Insecta</taxon>
        <taxon>Pterygota</taxon>
        <taxon>Neoptera</taxon>
        <taxon>Polyneoptera</taxon>
        <taxon>Phasmatodea</taxon>
        <taxon>Verophasmatodea</taxon>
        <taxon>Anareolatae</taxon>
        <taxon>Phasmatidae</taxon>
        <taxon>Eurycanthinae</taxon>
        <taxon>Dryococelus</taxon>
    </lineage>
</organism>
<comment type="caution">
    <text evidence="2">The sequence shown here is derived from an EMBL/GenBank/DDBJ whole genome shotgun (WGS) entry which is preliminary data.</text>
</comment>
<name>A0ABQ9H6S0_9NEOP</name>
<gene>
    <name evidence="2" type="ORF">PR048_020465</name>
</gene>